<evidence type="ECO:0000256" key="6">
    <source>
        <dbReference type="ARBA" id="ARBA00023004"/>
    </source>
</evidence>
<evidence type="ECO:0000313" key="8">
    <source>
        <dbReference type="EMBL" id="PZO42628.1"/>
    </source>
</evidence>
<gene>
    <name evidence="8" type="ORF">DCF19_06200</name>
</gene>
<feature type="domain" description="Fe2OG dioxygenase" evidence="7">
    <location>
        <begin position="85"/>
        <end position="178"/>
    </location>
</feature>
<dbReference type="InterPro" id="IPR045054">
    <property type="entry name" value="P4HA-like"/>
</dbReference>
<proteinExistence type="predicted"/>
<evidence type="ECO:0000313" key="9">
    <source>
        <dbReference type="Proteomes" id="UP000249467"/>
    </source>
</evidence>
<sequence length="188" mass="22519">MSLQIPMRFENELLLWLVENVYTKEECDRFIEFIERSSPNLATNNPLYRDQDRVMKDDPEIAEELFRRLYLHLPKQINTLKLVGLNERLRMYRYRVGQKFEPHMDHWYRPSETQITLLTVLIYFNDDFEGGETRFQEQIEQTIIPKCGMVAIFQHKVRHEGCPVRRGIKYAMRSDVIYEACEPISKVG</sequence>
<dbReference type="InterPro" id="IPR006620">
    <property type="entry name" value="Pro_4_hyd_alph"/>
</dbReference>
<dbReference type="GO" id="GO:0005506">
    <property type="term" value="F:iron ion binding"/>
    <property type="evidence" value="ECO:0007669"/>
    <property type="project" value="InterPro"/>
</dbReference>
<accession>A0A2W4YHU6</accession>
<dbReference type="InterPro" id="IPR044862">
    <property type="entry name" value="Pro_4_hyd_alph_FE2OG_OXY"/>
</dbReference>
<comment type="cofactor">
    <cofactor evidence="1">
        <name>L-ascorbate</name>
        <dbReference type="ChEBI" id="CHEBI:38290"/>
    </cofactor>
</comment>
<keyword evidence="4" id="KW-0223">Dioxygenase</keyword>
<evidence type="ECO:0000256" key="1">
    <source>
        <dbReference type="ARBA" id="ARBA00001961"/>
    </source>
</evidence>
<dbReference type="Proteomes" id="UP000249467">
    <property type="component" value="Unassembled WGS sequence"/>
</dbReference>
<dbReference type="AlphaFoldDB" id="A0A2W4YHU6"/>
<dbReference type="GO" id="GO:0031418">
    <property type="term" value="F:L-ascorbic acid binding"/>
    <property type="evidence" value="ECO:0007669"/>
    <property type="project" value="UniProtKB-KW"/>
</dbReference>
<dbReference type="PANTHER" id="PTHR10869:SF236">
    <property type="entry name" value="PROLYL 4-HYDROXYLASE ALPHA SUBUNIT DOMAIN-CONTAINING PROTEIN"/>
    <property type="match status" value="1"/>
</dbReference>
<evidence type="ECO:0000256" key="5">
    <source>
        <dbReference type="ARBA" id="ARBA00023002"/>
    </source>
</evidence>
<evidence type="ECO:0000259" key="7">
    <source>
        <dbReference type="PROSITE" id="PS51471"/>
    </source>
</evidence>
<dbReference type="Gene3D" id="2.60.120.620">
    <property type="entry name" value="q2cbj1_9rhob like domain"/>
    <property type="match status" value="1"/>
</dbReference>
<dbReference type="PROSITE" id="PS51471">
    <property type="entry name" value="FE2OG_OXY"/>
    <property type="match status" value="1"/>
</dbReference>
<keyword evidence="3" id="KW-0847">Vitamin C</keyword>
<evidence type="ECO:0000256" key="3">
    <source>
        <dbReference type="ARBA" id="ARBA00022896"/>
    </source>
</evidence>
<reference evidence="8 9" key="1">
    <citation type="submission" date="2018-04" db="EMBL/GenBank/DDBJ databases">
        <authorList>
            <person name="Go L.Y."/>
            <person name="Mitchell J.A."/>
        </authorList>
    </citation>
    <scope>NUCLEOTIDE SEQUENCE [LARGE SCALE GENOMIC DNA]</scope>
    <source>
        <strain evidence="8">ULC066bin1</strain>
    </source>
</reference>
<dbReference type="Pfam" id="PF13640">
    <property type="entry name" value="2OG-FeII_Oxy_3"/>
    <property type="match status" value="1"/>
</dbReference>
<evidence type="ECO:0000256" key="2">
    <source>
        <dbReference type="ARBA" id="ARBA00022723"/>
    </source>
</evidence>
<dbReference type="SMART" id="SM00702">
    <property type="entry name" value="P4Hc"/>
    <property type="match status" value="1"/>
</dbReference>
<reference evidence="8 9" key="2">
    <citation type="submission" date="2018-06" db="EMBL/GenBank/DDBJ databases">
        <title>Metagenomic assembly of (sub)arctic Cyanobacteria and their associated microbiome from non-axenic cultures.</title>
        <authorList>
            <person name="Baurain D."/>
        </authorList>
    </citation>
    <scope>NUCLEOTIDE SEQUENCE [LARGE SCALE GENOMIC DNA]</scope>
    <source>
        <strain evidence="8">ULC066bin1</strain>
    </source>
</reference>
<dbReference type="EMBL" id="QBML01000006">
    <property type="protein sequence ID" value="PZO42628.1"/>
    <property type="molecule type" value="Genomic_DNA"/>
</dbReference>
<dbReference type="InterPro" id="IPR005123">
    <property type="entry name" value="Oxoglu/Fe-dep_dioxygenase_dom"/>
</dbReference>
<keyword evidence="6" id="KW-0408">Iron</keyword>
<name>A0A2W4YHU6_9CYAN</name>
<organism evidence="8 9">
    <name type="scientific">Pseudanabaena frigida</name>
    <dbReference type="NCBI Taxonomy" id="945775"/>
    <lineage>
        <taxon>Bacteria</taxon>
        <taxon>Bacillati</taxon>
        <taxon>Cyanobacteriota</taxon>
        <taxon>Cyanophyceae</taxon>
        <taxon>Pseudanabaenales</taxon>
        <taxon>Pseudanabaenaceae</taxon>
        <taxon>Pseudanabaena</taxon>
    </lineage>
</organism>
<dbReference type="GO" id="GO:0004656">
    <property type="term" value="F:procollagen-proline 4-dioxygenase activity"/>
    <property type="evidence" value="ECO:0007669"/>
    <property type="project" value="TreeGrafter"/>
</dbReference>
<keyword evidence="2" id="KW-0479">Metal-binding</keyword>
<evidence type="ECO:0000256" key="4">
    <source>
        <dbReference type="ARBA" id="ARBA00022964"/>
    </source>
</evidence>
<protein>
    <recommendedName>
        <fullName evidence="7">Fe2OG dioxygenase domain-containing protein</fullName>
    </recommendedName>
</protein>
<keyword evidence="5" id="KW-0560">Oxidoreductase</keyword>
<dbReference type="PANTHER" id="PTHR10869">
    <property type="entry name" value="PROLYL 4-HYDROXYLASE ALPHA SUBUNIT"/>
    <property type="match status" value="1"/>
</dbReference>
<dbReference type="SUPFAM" id="SSF51197">
    <property type="entry name" value="Clavaminate synthase-like"/>
    <property type="match status" value="1"/>
</dbReference>
<comment type="caution">
    <text evidence="8">The sequence shown here is derived from an EMBL/GenBank/DDBJ whole genome shotgun (WGS) entry which is preliminary data.</text>
</comment>